<dbReference type="GO" id="GO:0005829">
    <property type="term" value="C:cytosol"/>
    <property type="evidence" value="ECO:0007669"/>
    <property type="project" value="TreeGrafter"/>
</dbReference>
<evidence type="ECO:0000256" key="1">
    <source>
        <dbReference type="ARBA" id="ARBA00009225"/>
    </source>
</evidence>
<gene>
    <name evidence="9" type="ORF">EJ04DRAFT_523240</name>
</gene>
<dbReference type="GO" id="GO:0008865">
    <property type="term" value="F:fructokinase activity"/>
    <property type="evidence" value="ECO:0007669"/>
    <property type="project" value="TreeGrafter"/>
</dbReference>
<evidence type="ECO:0000259" key="8">
    <source>
        <dbReference type="Pfam" id="PF03727"/>
    </source>
</evidence>
<dbReference type="GO" id="GO:0005524">
    <property type="term" value="F:ATP binding"/>
    <property type="evidence" value="ECO:0007669"/>
    <property type="project" value="UniProtKB-UniRule"/>
</dbReference>
<dbReference type="InterPro" id="IPR001312">
    <property type="entry name" value="Hexokinase"/>
</dbReference>
<dbReference type="GO" id="GO:0006096">
    <property type="term" value="P:glycolytic process"/>
    <property type="evidence" value="ECO:0007669"/>
    <property type="project" value="UniProtKB-KW"/>
</dbReference>
<evidence type="ECO:0000256" key="5">
    <source>
        <dbReference type="ARBA" id="ARBA00022840"/>
    </source>
</evidence>
<sequence>MDGNPIAKRYQDVISEALSAFNGCLTESTLLDLARQFSDTYGDLAKHSTEHFLVTPVTALPTGKENGKFLSIDVGGTNLRVGFIELLGELEGTAQAAQQTPPSKIKRSHDKNWSIEEHLKIDQAQDLFAWIGDCIAEVITDALDELPASESVESPFGDELLLGITFSFPMAQKRLSEATLLPMGKGFAITSNLNLGEMLLAGYSRHLVESTTNGKNGHGESNKKRRLSKLPRIRIAAITNDTVATFASLAYAVKAAPNSRVAMGLIVGTGTNATVPMNVGVLHPSKIDELADSRNVETIVINTEWTIRGTDKPLIDLNIKTKWDLQLDRESTAPGFQPFEYMTAGRYLGEIVRLVFVDLVSQEATEAKLPPSLTTKNAILTRFLSEVVARADDVTLVKELEKRYAPLDSPTAFWTPGRIKLLKDISYAVQQRSSALIAAACVGLLDCVHDIRIDRPDKSLTEKNGNGDYTEGEIEELVIAYAGGTISQYPEWLDTCQRWVGTLVTKSSLSNSSKRVVLKEALDGGIIGAGVLAGMTDDIA</sequence>
<dbReference type="GO" id="GO:0005739">
    <property type="term" value="C:mitochondrion"/>
    <property type="evidence" value="ECO:0007669"/>
    <property type="project" value="TreeGrafter"/>
</dbReference>
<protein>
    <recommendedName>
        <fullName evidence="6">Phosphotransferase</fullName>
        <ecNumber evidence="6">2.7.1.-</ecNumber>
    </recommendedName>
</protein>
<dbReference type="InterPro" id="IPR043129">
    <property type="entry name" value="ATPase_NBD"/>
</dbReference>
<organism evidence="9 10">
    <name type="scientific">Polyplosphaeria fusca</name>
    <dbReference type="NCBI Taxonomy" id="682080"/>
    <lineage>
        <taxon>Eukaryota</taxon>
        <taxon>Fungi</taxon>
        <taxon>Dikarya</taxon>
        <taxon>Ascomycota</taxon>
        <taxon>Pezizomycotina</taxon>
        <taxon>Dothideomycetes</taxon>
        <taxon>Pleosporomycetidae</taxon>
        <taxon>Pleosporales</taxon>
        <taxon>Tetraplosphaeriaceae</taxon>
        <taxon>Polyplosphaeria</taxon>
    </lineage>
</organism>
<keyword evidence="6" id="KW-0324">Glycolysis</keyword>
<evidence type="ECO:0000256" key="6">
    <source>
        <dbReference type="RuleBase" id="RU362007"/>
    </source>
</evidence>
<name>A0A9P4R1H2_9PLEO</name>
<dbReference type="PANTHER" id="PTHR19443">
    <property type="entry name" value="HEXOKINASE"/>
    <property type="match status" value="1"/>
</dbReference>
<dbReference type="GO" id="GO:0004340">
    <property type="term" value="F:glucokinase activity"/>
    <property type="evidence" value="ECO:0007669"/>
    <property type="project" value="TreeGrafter"/>
</dbReference>
<evidence type="ECO:0000256" key="4">
    <source>
        <dbReference type="ARBA" id="ARBA00022777"/>
    </source>
</evidence>
<dbReference type="AlphaFoldDB" id="A0A9P4R1H2"/>
<feature type="domain" description="Hexokinase C-terminal" evidence="8">
    <location>
        <begin position="263"/>
        <end position="534"/>
    </location>
</feature>
<dbReference type="Gene3D" id="3.30.420.40">
    <property type="match status" value="1"/>
</dbReference>
<keyword evidence="4 6" id="KW-0418">Kinase</keyword>
<dbReference type="SUPFAM" id="SSF53067">
    <property type="entry name" value="Actin-like ATPase domain"/>
    <property type="match status" value="2"/>
</dbReference>
<evidence type="ECO:0000256" key="2">
    <source>
        <dbReference type="ARBA" id="ARBA00022679"/>
    </source>
</evidence>
<dbReference type="GO" id="GO:0005536">
    <property type="term" value="F:D-glucose binding"/>
    <property type="evidence" value="ECO:0007669"/>
    <property type="project" value="InterPro"/>
</dbReference>
<accession>A0A9P4R1H2</accession>
<dbReference type="EMBL" id="ML996141">
    <property type="protein sequence ID" value="KAF2734989.1"/>
    <property type="molecule type" value="Genomic_DNA"/>
</dbReference>
<proteinExistence type="inferred from homology"/>
<reference evidence="9" key="1">
    <citation type="journal article" date="2020" name="Stud. Mycol.">
        <title>101 Dothideomycetes genomes: a test case for predicting lifestyles and emergence of pathogens.</title>
        <authorList>
            <person name="Haridas S."/>
            <person name="Albert R."/>
            <person name="Binder M."/>
            <person name="Bloem J."/>
            <person name="Labutti K."/>
            <person name="Salamov A."/>
            <person name="Andreopoulos B."/>
            <person name="Baker S."/>
            <person name="Barry K."/>
            <person name="Bills G."/>
            <person name="Bluhm B."/>
            <person name="Cannon C."/>
            <person name="Castanera R."/>
            <person name="Culley D."/>
            <person name="Daum C."/>
            <person name="Ezra D."/>
            <person name="Gonzalez J."/>
            <person name="Henrissat B."/>
            <person name="Kuo A."/>
            <person name="Liang C."/>
            <person name="Lipzen A."/>
            <person name="Lutzoni F."/>
            <person name="Magnuson J."/>
            <person name="Mondo S."/>
            <person name="Nolan M."/>
            <person name="Ohm R."/>
            <person name="Pangilinan J."/>
            <person name="Park H.-J."/>
            <person name="Ramirez L."/>
            <person name="Alfaro M."/>
            <person name="Sun H."/>
            <person name="Tritt A."/>
            <person name="Yoshinaga Y."/>
            <person name="Zwiers L.-H."/>
            <person name="Turgeon B."/>
            <person name="Goodwin S."/>
            <person name="Spatafora J."/>
            <person name="Crous P."/>
            <person name="Grigoriev I."/>
        </authorList>
    </citation>
    <scope>NUCLEOTIDE SEQUENCE</scope>
    <source>
        <strain evidence="9">CBS 125425</strain>
    </source>
</reference>
<comment type="caution">
    <text evidence="9">The sequence shown here is derived from an EMBL/GenBank/DDBJ whole genome shotgun (WGS) entry which is preliminary data.</text>
</comment>
<keyword evidence="2 6" id="KW-0808">Transferase</keyword>
<dbReference type="GO" id="GO:0006013">
    <property type="term" value="P:mannose metabolic process"/>
    <property type="evidence" value="ECO:0007669"/>
    <property type="project" value="TreeGrafter"/>
</dbReference>
<dbReference type="Pfam" id="PF00349">
    <property type="entry name" value="Hexokinase_1"/>
    <property type="match status" value="1"/>
</dbReference>
<dbReference type="OrthoDB" id="419537at2759"/>
<dbReference type="InterPro" id="IPR022672">
    <property type="entry name" value="Hexokinase_N"/>
</dbReference>
<feature type="domain" description="Hexokinase N-terminal" evidence="7">
    <location>
        <begin position="25"/>
        <end position="251"/>
    </location>
</feature>
<keyword evidence="5 6" id="KW-0067">ATP-binding</keyword>
<comment type="similarity">
    <text evidence="1 6">Belongs to the hexokinase family.</text>
</comment>
<dbReference type="CDD" id="cd24000">
    <property type="entry name" value="ASKHA_NBD_HK"/>
    <property type="match status" value="1"/>
</dbReference>
<keyword evidence="10" id="KW-1185">Reference proteome</keyword>
<dbReference type="GO" id="GO:0019158">
    <property type="term" value="F:mannokinase activity"/>
    <property type="evidence" value="ECO:0007669"/>
    <property type="project" value="TreeGrafter"/>
</dbReference>
<evidence type="ECO:0000256" key="3">
    <source>
        <dbReference type="ARBA" id="ARBA00022741"/>
    </source>
</evidence>
<dbReference type="GO" id="GO:0001678">
    <property type="term" value="P:intracellular glucose homeostasis"/>
    <property type="evidence" value="ECO:0007669"/>
    <property type="project" value="InterPro"/>
</dbReference>
<evidence type="ECO:0000259" key="7">
    <source>
        <dbReference type="Pfam" id="PF00349"/>
    </source>
</evidence>
<dbReference type="Gene3D" id="3.40.367.20">
    <property type="match status" value="1"/>
</dbReference>
<dbReference type="PROSITE" id="PS51748">
    <property type="entry name" value="HEXOKINASE_2"/>
    <property type="match status" value="1"/>
</dbReference>
<dbReference type="Pfam" id="PF03727">
    <property type="entry name" value="Hexokinase_2"/>
    <property type="match status" value="1"/>
</dbReference>
<dbReference type="InterPro" id="IPR022673">
    <property type="entry name" value="Hexokinase_C"/>
</dbReference>
<dbReference type="GO" id="GO:0006006">
    <property type="term" value="P:glucose metabolic process"/>
    <property type="evidence" value="ECO:0007669"/>
    <property type="project" value="TreeGrafter"/>
</dbReference>
<dbReference type="PANTHER" id="PTHR19443:SF29">
    <property type="entry name" value="PHOSPHOTRANSFERASE"/>
    <property type="match status" value="1"/>
</dbReference>
<evidence type="ECO:0000313" key="10">
    <source>
        <dbReference type="Proteomes" id="UP000799444"/>
    </source>
</evidence>
<keyword evidence="3 6" id="KW-0547">Nucleotide-binding</keyword>
<dbReference type="EC" id="2.7.1.-" evidence="6"/>
<evidence type="ECO:0000313" key="9">
    <source>
        <dbReference type="EMBL" id="KAF2734989.1"/>
    </source>
</evidence>
<dbReference type="Proteomes" id="UP000799444">
    <property type="component" value="Unassembled WGS sequence"/>
</dbReference>
<dbReference type="PRINTS" id="PR00475">
    <property type="entry name" value="HEXOKINASE"/>
</dbReference>